<feature type="transmembrane region" description="Helical" evidence="1">
    <location>
        <begin position="185"/>
        <end position="208"/>
    </location>
</feature>
<gene>
    <name evidence="3" type="ORF">B0H15DRAFT_804499</name>
    <name evidence="4" type="ORF">B0H15DRAFT_804506</name>
</gene>
<reference evidence="3" key="1">
    <citation type="submission" date="2023-03" db="EMBL/GenBank/DDBJ databases">
        <title>Massive genome expansion in bonnet fungi (Mycena s.s.) driven by repeated elements and novel gene families across ecological guilds.</title>
        <authorList>
            <consortium name="Lawrence Berkeley National Laboratory"/>
            <person name="Harder C.B."/>
            <person name="Miyauchi S."/>
            <person name="Viragh M."/>
            <person name="Kuo A."/>
            <person name="Thoen E."/>
            <person name="Andreopoulos B."/>
            <person name="Lu D."/>
            <person name="Skrede I."/>
            <person name="Drula E."/>
            <person name="Henrissat B."/>
            <person name="Morin E."/>
            <person name="Kohler A."/>
            <person name="Barry K."/>
            <person name="LaButti K."/>
            <person name="Morin E."/>
            <person name="Salamov A."/>
            <person name="Lipzen A."/>
            <person name="Mereny Z."/>
            <person name="Hegedus B."/>
            <person name="Baldrian P."/>
            <person name="Stursova M."/>
            <person name="Weitz H."/>
            <person name="Taylor A."/>
            <person name="Grigoriev I.V."/>
            <person name="Nagy L.G."/>
            <person name="Martin F."/>
            <person name="Kauserud H."/>
        </authorList>
    </citation>
    <scope>NUCLEOTIDE SEQUENCE</scope>
    <source>
        <strain evidence="3">CBHHK173m</strain>
    </source>
</reference>
<dbReference type="EMBL" id="JARJCN010000061">
    <property type="protein sequence ID" value="KAJ7079227.1"/>
    <property type="molecule type" value="Genomic_DNA"/>
</dbReference>
<name>A0AAD6XPR5_9AGAR</name>
<evidence type="ECO:0000313" key="3">
    <source>
        <dbReference type="EMBL" id="KAJ7079227.1"/>
    </source>
</evidence>
<dbReference type="AlphaFoldDB" id="A0AAD6XPR5"/>
<feature type="transmembrane region" description="Helical" evidence="1">
    <location>
        <begin position="235"/>
        <end position="254"/>
    </location>
</feature>
<feature type="domain" description="DUF6533" evidence="2">
    <location>
        <begin position="40"/>
        <end position="66"/>
    </location>
</feature>
<sequence length="271" mass="30094">MPTSGVVDESTELVDLVANSRLTGYLAVLQSDNIQIGLRYDHIHCFPEEVELMWKSRFGLAKMIYVSAQQGRSKARISQTSHSCGTDTSARLLSVIGVSGLAHLGFEVDLREIKTDSLYKVVEVSAVIIGSVDFVLMFRPRILVWIFAFMELSVSLEDIGYICGTADNSGKACRGILFLLRGDEFNGSGLLTLAVAVPVLVTFLMFVMTVHKCCTTLRADLRHVMPIWRVFLRDGVVWVVVVFAVTGTELLVWAMRRESFKQLLVAYALPP</sequence>
<dbReference type="Pfam" id="PF20151">
    <property type="entry name" value="DUF6533"/>
    <property type="match status" value="1"/>
</dbReference>
<dbReference type="EMBL" id="JARJCN010000061">
    <property type="protein sequence ID" value="KAJ7079236.1"/>
    <property type="molecule type" value="Genomic_DNA"/>
</dbReference>
<evidence type="ECO:0000313" key="5">
    <source>
        <dbReference type="Proteomes" id="UP001222325"/>
    </source>
</evidence>
<dbReference type="InterPro" id="IPR045340">
    <property type="entry name" value="DUF6533"/>
</dbReference>
<organism evidence="3 5">
    <name type="scientific">Mycena belliarum</name>
    <dbReference type="NCBI Taxonomy" id="1033014"/>
    <lineage>
        <taxon>Eukaryota</taxon>
        <taxon>Fungi</taxon>
        <taxon>Dikarya</taxon>
        <taxon>Basidiomycota</taxon>
        <taxon>Agaricomycotina</taxon>
        <taxon>Agaricomycetes</taxon>
        <taxon>Agaricomycetidae</taxon>
        <taxon>Agaricales</taxon>
        <taxon>Marasmiineae</taxon>
        <taxon>Mycenaceae</taxon>
        <taxon>Mycena</taxon>
    </lineage>
</organism>
<accession>A0AAD6XPR5</accession>
<keyword evidence="1" id="KW-0812">Transmembrane</keyword>
<feature type="transmembrane region" description="Helical" evidence="1">
    <location>
        <begin position="142"/>
        <end position="164"/>
    </location>
</feature>
<evidence type="ECO:0000256" key="1">
    <source>
        <dbReference type="SAM" id="Phobius"/>
    </source>
</evidence>
<evidence type="ECO:0000259" key="2">
    <source>
        <dbReference type="Pfam" id="PF20151"/>
    </source>
</evidence>
<protein>
    <recommendedName>
        <fullName evidence="2">DUF6533 domain-containing protein</fullName>
    </recommendedName>
</protein>
<dbReference type="Proteomes" id="UP001222325">
    <property type="component" value="Unassembled WGS sequence"/>
</dbReference>
<evidence type="ECO:0000313" key="4">
    <source>
        <dbReference type="EMBL" id="KAJ7079236.1"/>
    </source>
</evidence>
<comment type="caution">
    <text evidence="3">The sequence shown here is derived from an EMBL/GenBank/DDBJ whole genome shotgun (WGS) entry which is preliminary data.</text>
</comment>
<keyword evidence="1" id="KW-1133">Transmembrane helix</keyword>
<proteinExistence type="predicted"/>
<keyword evidence="5" id="KW-1185">Reference proteome</keyword>
<keyword evidence="1" id="KW-0472">Membrane</keyword>